<evidence type="ECO:0000313" key="2">
    <source>
        <dbReference type="Proteomes" id="UP000003676"/>
    </source>
</evidence>
<reference evidence="1 2" key="1">
    <citation type="submission" date="2008-10" db="EMBL/GenBank/DDBJ databases">
        <title>Draft genome sequence of Desulvovibrio piger (ATCC 29098).</title>
        <authorList>
            <person name="Sudarsanam P."/>
            <person name="Ley R."/>
            <person name="Guruge J."/>
            <person name="Turnbaugh P.J."/>
            <person name="Mahowald M."/>
            <person name="Liep D."/>
            <person name="Gordon J."/>
        </authorList>
    </citation>
    <scope>NUCLEOTIDE SEQUENCE [LARGE SCALE GENOMIC DNA]</scope>
    <source>
        <strain evidence="1 2">ATCC 29098</strain>
    </source>
</reference>
<proteinExistence type="predicted"/>
<name>B6WQ06_9BACT</name>
<evidence type="ECO:0000313" key="1">
    <source>
        <dbReference type="EMBL" id="EEB34941.1"/>
    </source>
</evidence>
<reference evidence="1 2" key="2">
    <citation type="submission" date="2008-10" db="EMBL/GenBank/DDBJ databases">
        <authorList>
            <person name="Fulton L."/>
            <person name="Clifton S."/>
            <person name="Fulton B."/>
            <person name="Xu J."/>
            <person name="Minx P."/>
            <person name="Pepin K.H."/>
            <person name="Johnson M."/>
            <person name="Bhonagiri V."/>
            <person name="Nash W.E."/>
            <person name="Mardis E.R."/>
            <person name="Wilson R.K."/>
        </authorList>
    </citation>
    <scope>NUCLEOTIDE SEQUENCE [LARGE SCALE GENOMIC DNA]</scope>
    <source>
        <strain evidence="1 2">ATCC 29098</strain>
    </source>
</reference>
<dbReference type="EMBL" id="ABXU01000006">
    <property type="protein sequence ID" value="EEB34941.1"/>
    <property type="molecule type" value="Genomic_DNA"/>
</dbReference>
<gene>
    <name evidence="1" type="ORF">DESPIG_00129</name>
</gene>
<organism evidence="1 2">
    <name type="scientific">Desulfovibrio piger ATCC 29098</name>
    <dbReference type="NCBI Taxonomy" id="411464"/>
    <lineage>
        <taxon>Bacteria</taxon>
        <taxon>Pseudomonadati</taxon>
        <taxon>Thermodesulfobacteriota</taxon>
        <taxon>Desulfovibrionia</taxon>
        <taxon>Desulfovibrionales</taxon>
        <taxon>Desulfovibrionaceae</taxon>
        <taxon>Desulfovibrio</taxon>
    </lineage>
</organism>
<accession>B6WQ06</accession>
<dbReference type="AlphaFoldDB" id="B6WQ06"/>
<dbReference type="Proteomes" id="UP000003676">
    <property type="component" value="Unassembled WGS sequence"/>
</dbReference>
<sequence>MTKFVREGGAGLKATDASLAEFSARSHALYDYLREPYIYIN</sequence>
<protein>
    <submittedName>
        <fullName evidence="1">Uncharacterized protein</fullName>
    </submittedName>
</protein>
<comment type="caution">
    <text evidence="1">The sequence shown here is derived from an EMBL/GenBank/DDBJ whole genome shotgun (WGS) entry which is preliminary data.</text>
</comment>
<dbReference type="HOGENOM" id="CLU_3269090_0_0_7"/>